<evidence type="ECO:0000256" key="3">
    <source>
        <dbReference type="ARBA" id="ARBA00022840"/>
    </source>
</evidence>
<dbReference type="OMA" id="IEWTNEF"/>
<dbReference type="RefSeq" id="XP_628153.1">
    <property type="nucleotide sequence ID" value="XM_628153.1"/>
</dbReference>
<evidence type="ECO:0000256" key="1">
    <source>
        <dbReference type="ARBA" id="ARBA00004370"/>
    </source>
</evidence>
<feature type="domain" description="AAA+ ATPase" evidence="5">
    <location>
        <begin position="167"/>
        <end position="307"/>
    </location>
</feature>
<reference evidence="6 7" key="1">
    <citation type="journal article" date="2004" name="Science">
        <title>Complete genome sequence of the apicomplexan, Cryptosporidium parvum.</title>
        <authorList>
            <person name="Abrahamsen M.S."/>
            <person name="Templeton T.J."/>
            <person name="Enomoto S."/>
            <person name="Abrahante J.E."/>
            <person name="Zhu G."/>
            <person name="Lancto C.A."/>
            <person name="Deng M."/>
            <person name="Liu C."/>
            <person name="Widmer G."/>
            <person name="Tzipori S."/>
            <person name="Buck G.A."/>
            <person name="Xu P."/>
            <person name="Bankier A.T."/>
            <person name="Dear P.H."/>
            <person name="Konfortov B.A."/>
            <person name="Spriggs H.F."/>
            <person name="Iyer L."/>
            <person name="Anantharaman V."/>
            <person name="Aravind L."/>
            <person name="Kapur V."/>
        </authorList>
    </citation>
    <scope>NUCLEOTIDE SEQUENCE [LARGE SCALE GENOMIC DNA]</scope>
    <source>
        <strain evidence="7">Iowa II</strain>
    </source>
</reference>
<dbReference type="InterPro" id="IPR003593">
    <property type="entry name" value="AAA+_ATPase"/>
</dbReference>
<dbReference type="GO" id="GO:0016197">
    <property type="term" value="P:endosomal transport"/>
    <property type="evidence" value="ECO:0007669"/>
    <property type="project" value="TreeGrafter"/>
</dbReference>
<dbReference type="GeneID" id="3371450"/>
<dbReference type="FunCoup" id="Q5CSB4">
    <property type="interactions" value="509"/>
</dbReference>
<dbReference type="SUPFAM" id="SSF52540">
    <property type="entry name" value="P-loop containing nucleoside triphosphate hydrolases"/>
    <property type="match status" value="1"/>
</dbReference>
<dbReference type="KEGG" id="cpv:cgd1_3390"/>
<evidence type="ECO:0000259" key="5">
    <source>
        <dbReference type="SMART" id="SM00382"/>
    </source>
</evidence>
<evidence type="ECO:0000313" key="7">
    <source>
        <dbReference type="Proteomes" id="UP000006726"/>
    </source>
</evidence>
<organism evidence="6 7">
    <name type="scientific">Cryptosporidium parvum (strain Iowa II)</name>
    <dbReference type="NCBI Taxonomy" id="353152"/>
    <lineage>
        <taxon>Eukaryota</taxon>
        <taxon>Sar</taxon>
        <taxon>Alveolata</taxon>
        <taxon>Apicomplexa</taxon>
        <taxon>Conoidasida</taxon>
        <taxon>Coccidia</taxon>
        <taxon>Eucoccidiorida</taxon>
        <taxon>Eimeriorina</taxon>
        <taxon>Cryptosporidiidae</taxon>
        <taxon>Cryptosporidium</taxon>
    </lineage>
</organism>
<feature type="non-terminal residue" evidence="6">
    <location>
        <position position="1"/>
    </location>
</feature>
<dbReference type="Gene3D" id="1.10.8.60">
    <property type="match status" value="1"/>
</dbReference>
<proteinExistence type="predicted"/>
<feature type="compositionally biased region" description="Polar residues" evidence="4">
    <location>
        <begin position="72"/>
        <end position="87"/>
    </location>
</feature>
<dbReference type="InterPro" id="IPR003959">
    <property type="entry name" value="ATPase_AAA_core"/>
</dbReference>
<keyword evidence="7" id="KW-1185">Reference proteome</keyword>
<dbReference type="GO" id="GO:0016887">
    <property type="term" value="F:ATP hydrolysis activity"/>
    <property type="evidence" value="ECO:0007669"/>
    <property type="project" value="InterPro"/>
</dbReference>
<dbReference type="Pfam" id="PF00004">
    <property type="entry name" value="AAA"/>
    <property type="match status" value="1"/>
</dbReference>
<feature type="compositionally biased region" description="Low complexity" evidence="4">
    <location>
        <begin position="88"/>
        <end position="111"/>
    </location>
</feature>
<keyword evidence="3" id="KW-0067">ATP-binding</keyword>
<comment type="subcellular location">
    <subcellularLocation>
        <location evidence="1">Membrane</location>
    </subcellularLocation>
</comment>
<dbReference type="SUPFAM" id="SSF116846">
    <property type="entry name" value="MIT domain"/>
    <property type="match status" value="1"/>
</dbReference>
<dbReference type="Gene3D" id="3.40.50.300">
    <property type="entry name" value="P-loop containing nucleotide triphosphate hydrolases"/>
    <property type="match status" value="1"/>
</dbReference>
<dbReference type="SMART" id="SM00382">
    <property type="entry name" value="AAA"/>
    <property type="match status" value="1"/>
</dbReference>
<sequence length="462" mass="52242">FEMINNILDLIKQGTEKEKIGNLEEALNIYISALQKWDHICKYQNDERVKKVLLTRMEQLVSRAEQIKNLINNNGKGSKTISNPNLASTSTPGLSSSSSSENISKSSQNPSNINDPLKDAIRSCILMESPNISWDDIIGLEQAKTSLKEAVILPAKFPELFQGKLKPWKGILLYGPPGTGKTFLAKACATEMKGTFLSISSADLTSKWQGESEKLIKALFDVARERAPSIIFIDEIDSLCSSRNEQENEATRRIKTEFLVQMDGVNSNSNNNNFKPILVLGTTNIPWEIDSGIRRRFERRIYIPLPDEESRVLLIKNGLKSINHSLIDDDINYIAKMTHGYSSSDVSILIKDALFEPIRKCSESNWFKKVVIMNNNDEITNNNAENFKIYWTPCSQPSNIDHYDKELYRKTSLYDIPNNQLLPPKLTKSDLIHVLSKTKSSITNLDIDKFTEWTNKFGLSGE</sequence>
<dbReference type="PANTHER" id="PTHR23074">
    <property type="entry name" value="AAA DOMAIN-CONTAINING"/>
    <property type="match status" value="1"/>
</dbReference>
<protein>
    <submittedName>
        <fullName evidence="6">Katanin p60/fidgetin family AAA ATpase</fullName>
    </submittedName>
</protein>
<dbReference type="InterPro" id="IPR036181">
    <property type="entry name" value="MIT_dom_sf"/>
</dbReference>
<comment type="caution">
    <text evidence="6">The sequence shown here is derived from an EMBL/GenBank/DDBJ whole genome shotgun (WGS) entry which is preliminary data.</text>
</comment>
<keyword evidence="2" id="KW-0547">Nucleotide-binding</keyword>
<dbReference type="GO" id="GO:0016020">
    <property type="term" value="C:membrane"/>
    <property type="evidence" value="ECO:0007669"/>
    <property type="project" value="UniProtKB-SubCell"/>
</dbReference>
<dbReference type="PANTHER" id="PTHR23074:SF83">
    <property type="entry name" value="VACUOLAR PROTEIN SORTING-ASSOCIATED PROTEIN 4A"/>
    <property type="match status" value="1"/>
</dbReference>
<evidence type="ECO:0000256" key="4">
    <source>
        <dbReference type="SAM" id="MobiDB-lite"/>
    </source>
</evidence>
<dbReference type="InterPro" id="IPR050304">
    <property type="entry name" value="MT-severing_AAA_ATPase"/>
</dbReference>
<dbReference type="GO" id="GO:0007033">
    <property type="term" value="P:vacuole organization"/>
    <property type="evidence" value="ECO:0007669"/>
    <property type="project" value="TreeGrafter"/>
</dbReference>
<dbReference type="FunFam" id="3.40.50.300:FF:000043">
    <property type="entry name" value="Vacuolar protein sorting-associated protein 4"/>
    <property type="match status" value="1"/>
</dbReference>
<dbReference type="Gene3D" id="1.20.58.80">
    <property type="entry name" value="Phosphotransferase system, lactose/cellobiose-type IIA subunit"/>
    <property type="match status" value="1"/>
</dbReference>
<dbReference type="OrthoDB" id="29072at2759"/>
<dbReference type="Pfam" id="PF09336">
    <property type="entry name" value="Vps4_C"/>
    <property type="match status" value="1"/>
</dbReference>
<accession>Q5CSB4</accession>
<dbReference type="InterPro" id="IPR027417">
    <property type="entry name" value="P-loop_NTPase"/>
</dbReference>
<dbReference type="InParanoid" id="Q5CSB4"/>
<dbReference type="AlphaFoldDB" id="Q5CSB4"/>
<dbReference type="Proteomes" id="UP000006726">
    <property type="component" value="Chromosome 1"/>
</dbReference>
<dbReference type="Pfam" id="PF04212">
    <property type="entry name" value="MIT"/>
    <property type="match status" value="1"/>
</dbReference>
<dbReference type="InterPro" id="IPR015415">
    <property type="entry name" value="Spast_Vps4_C"/>
</dbReference>
<dbReference type="InterPro" id="IPR007330">
    <property type="entry name" value="MIT_dom"/>
</dbReference>
<dbReference type="Pfam" id="PF17862">
    <property type="entry name" value="AAA_lid_3"/>
    <property type="match status" value="1"/>
</dbReference>
<evidence type="ECO:0000256" key="2">
    <source>
        <dbReference type="ARBA" id="ARBA00022741"/>
    </source>
</evidence>
<dbReference type="CDD" id="cd02656">
    <property type="entry name" value="MIT"/>
    <property type="match status" value="1"/>
</dbReference>
<gene>
    <name evidence="6" type="ORF">cgd1_3390</name>
</gene>
<evidence type="ECO:0000313" key="6">
    <source>
        <dbReference type="EMBL" id="EAK88550.1"/>
    </source>
</evidence>
<name>Q5CSB4_CRYPI</name>
<feature type="region of interest" description="Disordered" evidence="4">
    <location>
        <begin position="72"/>
        <end position="115"/>
    </location>
</feature>
<dbReference type="InterPro" id="IPR041569">
    <property type="entry name" value="AAA_lid_3"/>
</dbReference>
<dbReference type="GO" id="GO:0005524">
    <property type="term" value="F:ATP binding"/>
    <property type="evidence" value="ECO:0007669"/>
    <property type="project" value="UniProtKB-KW"/>
</dbReference>
<dbReference type="STRING" id="353152.Q5CSB4"/>
<dbReference type="EMBL" id="AAEE01000006">
    <property type="protein sequence ID" value="EAK88550.1"/>
    <property type="molecule type" value="Genomic_DNA"/>
</dbReference>